<dbReference type="Proteomes" id="UP001596145">
    <property type="component" value="Unassembled WGS sequence"/>
</dbReference>
<accession>A0ABD5QVE6</accession>
<keyword evidence="1" id="KW-0472">Membrane</keyword>
<evidence type="ECO:0000313" key="3">
    <source>
        <dbReference type="Proteomes" id="UP001596145"/>
    </source>
</evidence>
<feature type="transmembrane region" description="Helical" evidence="1">
    <location>
        <begin position="94"/>
        <end position="112"/>
    </location>
</feature>
<keyword evidence="3" id="KW-1185">Reference proteome</keyword>
<comment type="caution">
    <text evidence="2">The sequence shown here is derived from an EMBL/GenBank/DDBJ whole genome shotgun (WGS) entry which is preliminary data.</text>
</comment>
<dbReference type="AlphaFoldDB" id="A0ABD5QVE6"/>
<organism evidence="2 3">
    <name type="scientific">Halorubrum glutamatedens</name>
    <dbReference type="NCBI Taxonomy" id="2707018"/>
    <lineage>
        <taxon>Archaea</taxon>
        <taxon>Methanobacteriati</taxon>
        <taxon>Methanobacteriota</taxon>
        <taxon>Stenosarchaea group</taxon>
        <taxon>Halobacteria</taxon>
        <taxon>Halobacteriales</taxon>
        <taxon>Haloferacaceae</taxon>
        <taxon>Halorubrum</taxon>
    </lineage>
</organism>
<keyword evidence="1" id="KW-1133">Transmembrane helix</keyword>
<sequence length="122" mass="13345">MSDSLYDRYGRPLVVGFVVVLAALSVASAYLRVETAGTAAVGDAIVSLYIAAVVLWGTFREGYDTPRFRIALYGVLVLWGSADLIAGADAPLAYLFLIGGSLLIAWESYSYTRERRKPVYER</sequence>
<evidence type="ECO:0000313" key="2">
    <source>
        <dbReference type="EMBL" id="MFC5136089.1"/>
    </source>
</evidence>
<name>A0ABD5QVE6_9EURY</name>
<feature type="transmembrane region" description="Helical" evidence="1">
    <location>
        <begin position="70"/>
        <end position="88"/>
    </location>
</feature>
<feature type="transmembrane region" description="Helical" evidence="1">
    <location>
        <begin position="12"/>
        <end position="31"/>
    </location>
</feature>
<protein>
    <recommendedName>
        <fullName evidence="4">Phosphatidate cytidylyltransferase</fullName>
    </recommendedName>
</protein>
<dbReference type="EMBL" id="JBHSKV010000021">
    <property type="protein sequence ID" value="MFC5136089.1"/>
    <property type="molecule type" value="Genomic_DNA"/>
</dbReference>
<proteinExistence type="predicted"/>
<dbReference type="RefSeq" id="WP_122105918.1">
    <property type="nucleotide sequence ID" value="NZ_JBHSKV010000021.1"/>
</dbReference>
<evidence type="ECO:0000256" key="1">
    <source>
        <dbReference type="SAM" id="Phobius"/>
    </source>
</evidence>
<evidence type="ECO:0008006" key="4">
    <source>
        <dbReference type="Google" id="ProtNLM"/>
    </source>
</evidence>
<reference evidence="2 3" key="1">
    <citation type="journal article" date="2019" name="Int. J. Syst. Evol. Microbiol.">
        <title>The Global Catalogue of Microorganisms (GCM) 10K type strain sequencing project: providing services to taxonomists for standard genome sequencing and annotation.</title>
        <authorList>
            <consortium name="The Broad Institute Genomics Platform"/>
            <consortium name="The Broad Institute Genome Sequencing Center for Infectious Disease"/>
            <person name="Wu L."/>
            <person name="Ma J."/>
        </authorList>
    </citation>
    <scope>NUCLEOTIDE SEQUENCE [LARGE SCALE GENOMIC DNA]</scope>
    <source>
        <strain evidence="2 3">CGMCC 1.16026</strain>
    </source>
</reference>
<gene>
    <name evidence="2" type="ORF">ACFPJA_15350</name>
</gene>
<keyword evidence="1" id="KW-0812">Transmembrane</keyword>
<feature type="transmembrane region" description="Helical" evidence="1">
    <location>
        <begin position="37"/>
        <end position="58"/>
    </location>
</feature>